<sequence>MAEVPGLDRKINAWLYRHDRPGLQLSSRRPARGPLQGCGHVCLRPRAALWVMFASSALSPRRKFTCHLCDRSFTEKWALNNHMKLHTGEKPFKCTWPTCHYSFLTASAMKDHYRTHTGVPVHLGAGGFRPLSLRAYNGFPV</sequence>
<keyword evidence="9" id="KW-1185">Reference proteome</keyword>
<gene>
    <name evidence="8" type="ORF">Celaphus_00017566</name>
</gene>
<dbReference type="Gene3D" id="3.30.160.60">
    <property type="entry name" value="Classic Zinc Finger"/>
    <property type="match status" value="2"/>
</dbReference>
<keyword evidence="3 6" id="KW-0863">Zinc-finger</keyword>
<evidence type="ECO:0000256" key="1">
    <source>
        <dbReference type="ARBA" id="ARBA00022723"/>
    </source>
</evidence>
<dbReference type="GO" id="GO:0000785">
    <property type="term" value="C:chromatin"/>
    <property type="evidence" value="ECO:0007669"/>
    <property type="project" value="TreeGrafter"/>
</dbReference>
<keyword evidence="1" id="KW-0479">Metal-binding</keyword>
<dbReference type="FunFam" id="3.30.160.60:FF:001514">
    <property type="entry name" value="Zinc finger protein 407"/>
    <property type="match status" value="1"/>
</dbReference>
<proteinExistence type="predicted"/>
<evidence type="ECO:0000313" key="9">
    <source>
        <dbReference type="Proteomes" id="UP000242450"/>
    </source>
</evidence>
<dbReference type="SMART" id="SM00355">
    <property type="entry name" value="ZnF_C2H2"/>
    <property type="match status" value="2"/>
</dbReference>
<dbReference type="GO" id="GO:0000978">
    <property type="term" value="F:RNA polymerase II cis-regulatory region sequence-specific DNA binding"/>
    <property type="evidence" value="ECO:0007669"/>
    <property type="project" value="TreeGrafter"/>
</dbReference>
<dbReference type="Proteomes" id="UP000242450">
    <property type="component" value="Chromosome 27"/>
</dbReference>
<protein>
    <recommendedName>
        <fullName evidence="7">C2H2-type domain-containing protein</fullName>
    </recommendedName>
</protein>
<organism evidence="8 9">
    <name type="scientific">Cervus elaphus hippelaphus</name>
    <name type="common">European red deer</name>
    <dbReference type="NCBI Taxonomy" id="46360"/>
    <lineage>
        <taxon>Eukaryota</taxon>
        <taxon>Metazoa</taxon>
        <taxon>Chordata</taxon>
        <taxon>Craniata</taxon>
        <taxon>Vertebrata</taxon>
        <taxon>Euteleostomi</taxon>
        <taxon>Mammalia</taxon>
        <taxon>Eutheria</taxon>
        <taxon>Laurasiatheria</taxon>
        <taxon>Artiodactyla</taxon>
        <taxon>Ruminantia</taxon>
        <taxon>Pecora</taxon>
        <taxon>Cervidae</taxon>
        <taxon>Cervinae</taxon>
        <taxon>Cervus</taxon>
    </lineage>
</organism>
<comment type="caution">
    <text evidence="8">The sequence shown here is derived from an EMBL/GenBank/DDBJ whole genome shotgun (WGS) entry which is preliminary data.</text>
</comment>
<evidence type="ECO:0000313" key="8">
    <source>
        <dbReference type="EMBL" id="OWK01830.1"/>
    </source>
</evidence>
<dbReference type="GO" id="GO:0000981">
    <property type="term" value="F:DNA-binding transcription factor activity, RNA polymerase II-specific"/>
    <property type="evidence" value="ECO:0007669"/>
    <property type="project" value="TreeGrafter"/>
</dbReference>
<evidence type="ECO:0000256" key="5">
    <source>
        <dbReference type="ARBA" id="ARBA00023242"/>
    </source>
</evidence>
<dbReference type="AlphaFoldDB" id="A0A212C766"/>
<reference evidence="8 9" key="1">
    <citation type="journal article" date="2018" name="Mol. Genet. Genomics">
        <title>The red deer Cervus elaphus genome CerEla1.0: sequencing, annotating, genes, and chromosomes.</title>
        <authorList>
            <person name="Bana N.A."/>
            <person name="Nyiri A."/>
            <person name="Nagy J."/>
            <person name="Frank K."/>
            <person name="Nagy T."/>
            <person name="Steger V."/>
            <person name="Schiller M."/>
            <person name="Lakatos P."/>
            <person name="Sugar L."/>
            <person name="Horn P."/>
            <person name="Barta E."/>
            <person name="Orosz L."/>
        </authorList>
    </citation>
    <scope>NUCLEOTIDE SEQUENCE [LARGE SCALE GENOMIC DNA]</scope>
    <source>
        <strain evidence="8">Hungarian</strain>
    </source>
</reference>
<evidence type="ECO:0000256" key="6">
    <source>
        <dbReference type="PROSITE-ProRule" id="PRU00042"/>
    </source>
</evidence>
<dbReference type="PROSITE" id="PS50157">
    <property type="entry name" value="ZINC_FINGER_C2H2_2"/>
    <property type="match status" value="2"/>
</dbReference>
<keyword evidence="4" id="KW-0862">Zinc</keyword>
<dbReference type="Pfam" id="PF00096">
    <property type="entry name" value="zf-C2H2"/>
    <property type="match status" value="1"/>
</dbReference>
<evidence type="ECO:0000256" key="3">
    <source>
        <dbReference type="ARBA" id="ARBA00022771"/>
    </source>
</evidence>
<dbReference type="PANTHER" id="PTHR14003">
    <property type="entry name" value="TRANSCRIPTIONAL REPRESSOR PROTEIN YY"/>
    <property type="match status" value="1"/>
</dbReference>
<dbReference type="GO" id="GO:0031519">
    <property type="term" value="C:PcG protein complex"/>
    <property type="evidence" value="ECO:0007669"/>
    <property type="project" value="TreeGrafter"/>
</dbReference>
<dbReference type="FunFam" id="3.30.160.60:FF:001819">
    <property type="entry name" value="zinc finger protein 407"/>
    <property type="match status" value="1"/>
</dbReference>
<dbReference type="EMBL" id="MKHE01000027">
    <property type="protein sequence ID" value="OWK01830.1"/>
    <property type="molecule type" value="Genomic_DNA"/>
</dbReference>
<dbReference type="GO" id="GO:0008270">
    <property type="term" value="F:zinc ion binding"/>
    <property type="evidence" value="ECO:0007669"/>
    <property type="project" value="UniProtKB-KW"/>
</dbReference>
<dbReference type="OrthoDB" id="6077919at2759"/>
<dbReference type="InterPro" id="IPR013087">
    <property type="entry name" value="Znf_C2H2_type"/>
</dbReference>
<feature type="domain" description="C2H2-type" evidence="7">
    <location>
        <begin position="64"/>
        <end position="91"/>
    </location>
</feature>
<dbReference type="SUPFAM" id="SSF57667">
    <property type="entry name" value="beta-beta-alpha zinc fingers"/>
    <property type="match status" value="1"/>
</dbReference>
<dbReference type="InterPro" id="IPR036236">
    <property type="entry name" value="Znf_C2H2_sf"/>
</dbReference>
<name>A0A212C766_CEREH</name>
<dbReference type="PROSITE" id="PS00028">
    <property type="entry name" value="ZINC_FINGER_C2H2_1"/>
    <property type="match status" value="2"/>
</dbReference>
<evidence type="ECO:0000256" key="4">
    <source>
        <dbReference type="ARBA" id="ARBA00022833"/>
    </source>
</evidence>
<keyword evidence="5" id="KW-0539">Nucleus</keyword>
<feature type="domain" description="C2H2-type" evidence="7">
    <location>
        <begin position="92"/>
        <end position="118"/>
    </location>
</feature>
<evidence type="ECO:0000256" key="2">
    <source>
        <dbReference type="ARBA" id="ARBA00022737"/>
    </source>
</evidence>
<dbReference type="PANTHER" id="PTHR14003:SF23">
    <property type="entry name" value="ZINC FINGER PROTEIN 143"/>
    <property type="match status" value="1"/>
</dbReference>
<keyword evidence="2" id="KW-0677">Repeat</keyword>
<evidence type="ECO:0000259" key="7">
    <source>
        <dbReference type="PROSITE" id="PS50157"/>
    </source>
</evidence>
<dbReference type="GO" id="GO:0005667">
    <property type="term" value="C:transcription regulator complex"/>
    <property type="evidence" value="ECO:0007669"/>
    <property type="project" value="TreeGrafter"/>
</dbReference>
<accession>A0A212C766</accession>